<accession>J0WMW6</accession>
<name>J0WMW6_AURST</name>
<dbReference type="Proteomes" id="UP000006514">
    <property type="component" value="Unassembled WGS sequence"/>
</dbReference>
<keyword evidence="2" id="KW-1185">Reference proteome</keyword>
<dbReference type="EMBL" id="JH688113">
    <property type="protein sequence ID" value="EJD33700.1"/>
    <property type="molecule type" value="Genomic_DNA"/>
</dbReference>
<protein>
    <submittedName>
        <fullName evidence="1">Uncharacterized protein</fullName>
    </submittedName>
</protein>
<proteinExistence type="predicted"/>
<dbReference type="AlphaFoldDB" id="J0WMW6"/>
<evidence type="ECO:0000313" key="1">
    <source>
        <dbReference type="EMBL" id="EJD33700.1"/>
    </source>
</evidence>
<gene>
    <name evidence="1" type="ORF">AURDEDRAFT_131545</name>
</gene>
<dbReference type="KEGG" id="adl:AURDEDRAFT_131545"/>
<reference evidence="2" key="1">
    <citation type="journal article" date="2012" name="Science">
        <title>The Paleozoic origin of enzymatic lignin decomposition reconstructed from 31 fungal genomes.</title>
        <authorList>
            <person name="Floudas D."/>
            <person name="Binder M."/>
            <person name="Riley R."/>
            <person name="Barry K."/>
            <person name="Blanchette R.A."/>
            <person name="Henrissat B."/>
            <person name="Martinez A.T."/>
            <person name="Otillar R."/>
            <person name="Spatafora J.W."/>
            <person name="Yadav J.S."/>
            <person name="Aerts A."/>
            <person name="Benoit I."/>
            <person name="Boyd A."/>
            <person name="Carlson A."/>
            <person name="Copeland A."/>
            <person name="Coutinho P.M."/>
            <person name="de Vries R.P."/>
            <person name="Ferreira P."/>
            <person name="Findley K."/>
            <person name="Foster B."/>
            <person name="Gaskell J."/>
            <person name="Glotzer D."/>
            <person name="Gorecki P."/>
            <person name="Heitman J."/>
            <person name="Hesse C."/>
            <person name="Hori C."/>
            <person name="Igarashi K."/>
            <person name="Jurgens J.A."/>
            <person name="Kallen N."/>
            <person name="Kersten P."/>
            <person name="Kohler A."/>
            <person name="Kuees U."/>
            <person name="Kumar T.K.A."/>
            <person name="Kuo A."/>
            <person name="LaButti K."/>
            <person name="Larrondo L.F."/>
            <person name="Lindquist E."/>
            <person name="Ling A."/>
            <person name="Lombard V."/>
            <person name="Lucas S."/>
            <person name="Lundell T."/>
            <person name="Martin R."/>
            <person name="McLaughlin D.J."/>
            <person name="Morgenstern I."/>
            <person name="Morin E."/>
            <person name="Murat C."/>
            <person name="Nagy L.G."/>
            <person name="Nolan M."/>
            <person name="Ohm R.A."/>
            <person name="Patyshakuliyeva A."/>
            <person name="Rokas A."/>
            <person name="Ruiz-Duenas F.J."/>
            <person name="Sabat G."/>
            <person name="Salamov A."/>
            <person name="Samejima M."/>
            <person name="Schmutz J."/>
            <person name="Slot J.C."/>
            <person name="St John F."/>
            <person name="Stenlid J."/>
            <person name="Sun H."/>
            <person name="Sun S."/>
            <person name="Syed K."/>
            <person name="Tsang A."/>
            <person name="Wiebenga A."/>
            <person name="Young D."/>
            <person name="Pisabarro A."/>
            <person name="Eastwood D.C."/>
            <person name="Martin F."/>
            <person name="Cullen D."/>
            <person name="Grigoriev I.V."/>
            <person name="Hibbett D.S."/>
        </authorList>
    </citation>
    <scope>NUCLEOTIDE SEQUENCE [LARGE SCALE GENOMIC DNA]</scope>
    <source>
        <strain evidence="2">TFB10046</strain>
    </source>
</reference>
<dbReference type="InParanoid" id="J0WMW6"/>
<evidence type="ECO:0000313" key="2">
    <source>
        <dbReference type="Proteomes" id="UP000006514"/>
    </source>
</evidence>
<organism evidence="1 2">
    <name type="scientific">Auricularia subglabra (strain TFB-10046 / SS5)</name>
    <name type="common">White-rot fungus</name>
    <name type="synonym">Auricularia delicata (strain TFB10046)</name>
    <dbReference type="NCBI Taxonomy" id="717982"/>
    <lineage>
        <taxon>Eukaryota</taxon>
        <taxon>Fungi</taxon>
        <taxon>Dikarya</taxon>
        <taxon>Basidiomycota</taxon>
        <taxon>Agaricomycotina</taxon>
        <taxon>Agaricomycetes</taxon>
        <taxon>Auriculariales</taxon>
        <taxon>Auriculariaceae</taxon>
        <taxon>Auricularia</taxon>
    </lineage>
</organism>
<sequence length="326" mass="35776">MDMANCEAVFIPISVIAPHTTSRHEGIIIKAGQNLEATDAAYVLTLAQGALIEEANPDEDEGEMKNAILEKVAEKMGDAADDEFDTMAQKLADETLAQIFALHFDVPDDVLNSSEPYSRFYDKQWASSSHVLHEGPVQSPAQDQSFERGLDAGARGICPLASRQRERVQPPNDHRGFSTLLEQPDCTDWPSVKLVALYNTLDDRWELKEDHVVKFIEQVQLSNPDLAAKLVHMNPSDVQASEGSAGTRGRAASAEYSKCRFSRPAVPRIHFEREVAEQIVVEEPACVEPSSLRMLTALTCGLALADWAPSGTPLVFEPRSTGCTLC</sequence>